<gene>
    <name evidence="1" type="ORF">GCM10009809_31270</name>
</gene>
<keyword evidence="2" id="KW-1185">Reference proteome</keyword>
<sequence>MPGMPVSIGASVVVMPGVTGAPDTGTIVAVLPPVITANGMPLATTGSICTMVNSVSGVPYPLVIGQPASTGVTVGGRGLVRTLDRIPSGSGVLLVLGPPAATFVVDGWAP</sequence>
<evidence type="ECO:0008006" key="3">
    <source>
        <dbReference type="Google" id="ProtNLM"/>
    </source>
</evidence>
<proteinExistence type="predicted"/>
<organism evidence="1 2">
    <name type="scientific">Isoptericola hypogeus</name>
    <dbReference type="NCBI Taxonomy" id="300179"/>
    <lineage>
        <taxon>Bacteria</taxon>
        <taxon>Bacillati</taxon>
        <taxon>Actinomycetota</taxon>
        <taxon>Actinomycetes</taxon>
        <taxon>Micrococcales</taxon>
        <taxon>Promicromonosporaceae</taxon>
        <taxon>Isoptericola</taxon>
    </lineage>
</organism>
<evidence type="ECO:0000313" key="1">
    <source>
        <dbReference type="EMBL" id="GAA1733642.1"/>
    </source>
</evidence>
<reference evidence="2" key="1">
    <citation type="journal article" date="2019" name="Int. J. Syst. Evol. Microbiol.">
        <title>The Global Catalogue of Microorganisms (GCM) 10K type strain sequencing project: providing services to taxonomists for standard genome sequencing and annotation.</title>
        <authorList>
            <consortium name="The Broad Institute Genomics Platform"/>
            <consortium name="The Broad Institute Genome Sequencing Center for Infectious Disease"/>
            <person name="Wu L."/>
            <person name="Ma J."/>
        </authorList>
    </citation>
    <scope>NUCLEOTIDE SEQUENCE [LARGE SCALE GENOMIC DNA]</scope>
    <source>
        <strain evidence="2">JCM 15589</strain>
    </source>
</reference>
<dbReference type="Proteomes" id="UP001501138">
    <property type="component" value="Unassembled WGS sequence"/>
</dbReference>
<protein>
    <recommendedName>
        <fullName evidence="3">PAAR motif-containing protein</fullName>
    </recommendedName>
</protein>
<evidence type="ECO:0000313" key="2">
    <source>
        <dbReference type="Proteomes" id="UP001501138"/>
    </source>
</evidence>
<comment type="caution">
    <text evidence="1">The sequence shown here is derived from an EMBL/GenBank/DDBJ whole genome shotgun (WGS) entry which is preliminary data.</text>
</comment>
<accession>A0ABP4VS68</accession>
<name>A0ABP4VS68_9MICO</name>
<dbReference type="EMBL" id="BAAAPM010000008">
    <property type="protein sequence ID" value="GAA1733642.1"/>
    <property type="molecule type" value="Genomic_DNA"/>
</dbReference>